<feature type="compositionally biased region" description="Low complexity" evidence="1">
    <location>
        <begin position="27"/>
        <end position="43"/>
    </location>
</feature>
<protein>
    <submittedName>
        <fullName evidence="2">Uncharacterized protein</fullName>
    </submittedName>
</protein>
<feature type="compositionally biased region" description="Low complexity" evidence="1">
    <location>
        <begin position="380"/>
        <end position="390"/>
    </location>
</feature>
<name>A0A1D2MWN1_ORCCI</name>
<feature type="compositionally biased region" description="Basic and acidic residues" evidence="1">
    <location>
        <begin position="173"/>
        <end position="183"/>
    </location>
</feature>
<evidence type="ECO:0000313" key="3">
    <source>
        <dbReference type="Proteomes" id="UP000094527"/>
    </source>
</evidence>
<dbReference type="AlphaFoldDB" id="A0A1D2MWN1"/>
<gene>
    <name evidence="2" type="ORF">Ocin01_09618</name>
</gene>
<feature type="region of interest" description="Disordered" evidence="1">
    <location>
        <begin position="380"/>
        <end position="401"/>
    </location>
</feature>
<comment type="caution">
    <text evidence="2">The sequence shown here is derived from an EMBL/GenBank/DDBJ whole genome shotgun (WGS) entry which is preliminary data.</text>
</comment>
<keyword evidence="3" id="KW-1185">Reference proteome</keyword>
<dbReference type="OrthoDB" id="6515391at2759"/>
<evidence type="ECO:0000256" key="1">
    <source>
        <dbReference type="SAM" id="MobiDB-lite"/>
    </source>
</evidence>
<sequence>MLRKAYLKQLVDSLKEEETKTATNRQLSSTSSLSSSIESLFGSRESRSTEQRNNNEVDGGSGNNVGGAQNLIRDILIKEVFTSGEAAKEEDNIDTAEVASITERVMSLTQTEREELIKGLDELGDEEQVLQKPVMTETPQPEASSTESVAAENLLLTLASSTENAVVESSDGGEEKKRQERSGTNDNDEGGNGVVQLLLPATWIPTDNTFISENLPFSVRVRRQTAGGDEPVPTPSAEDQKKIQGFVEDIRKFFTLLSALDQDQCLQKLVCDVHTNEKDLTTLTQYEKNILTTFKLMKALMPEGEEDSSTKYRYAAVVGETGQSMDLCQQTYTSCGYSTSQIVALGTQEEATPTDWANAGSSAVPSTLGPTVVPSPTVLQQQRVRTTTTTEAPPSLRSDYVTQMPPTARRRYQQQYQAQERYQSQEQPQQYQYHVAVVLRRRTASTRAIRLWRFLQCWGIFQVTLV</sequence>
<dbReference type="Proteomes" id="UP000094527">
    <property type="component" value="Unassembled WGS sequence"/>
</dbReference>
<reference evidence="2 3" key="1">
    <citation type="journal article" date="2016" name="Genome Biol. Evol.">
        <title>Gene Family Evolution Reflects Adaptation to Soil Environmental Stressors in the Genome of the Collembolan Orchesella cincta.</title>
        <authorList>
            <person name="Faddeeva-Vakhrusheva A."/>
            <person name="Derks M.F."/>
            <person name="Anvar S.Y."/>
            <person name="Agamennone V."/>
            <person name="Suring W."/>
            <person name="Smit S."/>
            <person name="van Straalen N.M."/>
            <person name="Roelofs D."/>
        </authorList>
    </citation>
    <scope>NUCLEOTIDE SEQUENCE [LARGE SCALE GENOMIC DNA]</scope>
    <source>
        <tissue evidence="2">Mixed pool</tissue>
    </source>
</reference>
<evidence type="ECO:0000313" key="2">
    <source>
        <dbReference type="EMBL" id="ODM97065.1"/>
    </source>
</evidence>
<dbReference type="EMBL" id="LJIJ01000476">
    <property type="protein sequence ID" value="ODM97065.1"/>
    <property type="molecule type" value="Genomic_DNA"/>
</dbReference>
<feature type="region of interest" description="Disordered" evidence="1">
    <location>
        <begin position="17"/>
        <end position="65"/>
    </location>
</feature>
<feature type="compositionally biased region" description="Basic and acidic residues" evidence="1">
    <location>
        <begin position="44"/>
        <end position="55"/>
    </location>
</feature>
<proteinExistence type="predicted"/>
<accession>A0A1D2MWN1</accession>
<feature type="region of interest" description="Disordered" evidence="1">
    <location>
        <begin position="161"/>
        <end position="192"/>
    </location>
</feature>
<organism evidence="2 3">
    <name type="scientific">Orchesella cincta</name>
    <name type="common">Springtail</name>
    <name type="synonym">Podura cincta</name>
    <dbReference type="NCBI Taxonomy" id="48709"/>
    <lineage>
        <taxon>Eukaryota</taxon>
        <taxon>Metazoa</taxon>
        <taxon>Ecdysozoa</taxon>
        <taxon>Arthropoda</taxon>
        <taxon>Hexapoda</taxon>
        <taxon>Collembola</taxon>
        <taxon>Entomobryomorpha</taxon>
        <taxon>Entomobryoidea</taxon>
        <taxon>Orchesellidae</taxon>
        <taxon>Orchesellinae</taxon>
        <taxon>Orchesella</taxon>
    </lineage>
</organism>